<name>A0A6C2U3I8_PONDE</name>
<gene>
    <name evidence="1" type="ORF">PDESU_02996</name>
</gene>
<dbReference type="AlphaFoldDB" id="A0A6C2U3I8"/>
<dbReference type="Proteomes" id="UP000366872">
    <property type="component" value="Unassembled WGS sequence"/>
</dbReference>
<reference evidence="1 2" key="1">
    <citation type="submission" date="2019-04" db="EMBL/GenBank/DDBJ databases">
        <authorList>
            <person name="Van Vliet M D."/>
        </authorList>
    </citation>
    <scope>NUCLEOTIDE SEQUENCE [LARGE SCALE GENOMIC DNA]</scope>
    <source>
        <strain evidence="1 2">F1</strain>
    </source>
</reference>
<organism evidence="1 2">
    <name type="scientific">Pontiella desulfatans</name>
    <dbReference type="NCBI Taxonomy" id="2750659"/>
    <lineage>
        <taxon>Bacteria</taxon>
        <taxon>Pseudomonadati</taxon>
        <taxon>Kiritimatiellota</taxon>
        <taxon>Kiritimatiellia</taxon>
        <taxon>Kiritimatiellales</taxon>
        <taxon>Pontiellaceae</taxon>
        <taxon>Pontiella</taxon>
    </lineage>
</organism>
<evidence type="ECO:0000313" key="2">
    <source>
        <dbReference type="Proteomes" id="UP000366872"/>
    </source>
</evidence>
<sequence>MNTLELKNDKHTRADFARMKSVLACASKDSTRHVITKVLVEKTETGITIITTDGKRMRSDSFNLEAEAGIYDIKINSAKAVFLTQCEEGLVFPNYRQAIPDHTDEAAHSFTGTGSRFVLWVASSLGCYLDPKLIALADDEFVTLHIQKDNPNLFPVVLKNDQTTLVVMPYRIDKHWEQQIDAILTERVMKAMEEKETDAIAA</sequence>
<evidence type="ECO:0008006" key="3">
    <source>
        <dbReference type="Google" id="ProtNLM"/>
    </source>
</evidence>
<proteinExistence type="predicted"/>
<evidence type="ECO:0000313" key="1">
    <source>
        <dbReference type="EMBL" id="VGO14435.1"/>
    </source>
</evidence>
<dbReference type="EMBL" id="CAAHFG010000001">
    <property type="protein sequence ID" value="VGO14435.1"/>
    <property type="molecule type" value="Genomic_DNA"/>
</dbReference>
<dbReference type="Gene3D" id="3.10.150.10">
    <property type="entry name" value="DNA Polymerase III, subunit A, domain 2"/>
    <property type="match status" value="1"/>
</dbReference>
<keyword evidence="2" id="KW-1185">Reference proteome</keyword>
<dbReference type="RefSeq" id="WP_136079917.1">
    <property type="nucleotide sequence ID" value="NZ_CAAHFG010000001.1"/>
</dbReference>
<accession>A0A6C2U3I8</accession>
<protein>
    <recommendedName>
        <fullName evidence="3">DNA polymerase III subunit beta</fullName>
    </recommendedName>
</protein>